<comment type="caution">
    <text evidence="2">The sequence shown here is derived from an EMBL/GenBank/DDBJ whole genome shotgun (WGS) entry which is preliminary data.</text>
</comment>
<proteinExistence type="predicted"/>
<accession>A0A420H9V4</accession>
<organism evidence="2 3">
    <name type="scientific">Erysiphe neolycopersici</name>
    <dbReference type="NCBI Taxonomy" id="212602"/>
    <lineage>
        <taxon>Eukaryota</taxon>
        <taxon>Fungi</taxon>
        <taxon>Dikarya</taxon>
        <taxon>Ascomycota</taxon>
        <taxon>Pezizomycotina</taxon>
        <taxon>Leotiomycetes</taxon>
        <taxon>Erysiphales</taxon>
        <taxon>Erysiphaceae</taxon>
        <taxon>Erysiphe</taxon>
    </lineage>
</organism>
<gene>
    <name evidence="2" type="ORF">OnM2_099054</name>
</gene>
<evidence type="ECO:0000313" key="2">
    <source>
        <dbReference type="EMBL" id="RKF54216.1"/>
    </source>
</evidence>
<dbReference type="AlphaFoldDB" id="A0A420H9V4"/>
<evidence type="ECO:0000313" key="3">
    <source>
        <dbReference type="Proteomes" id="UP000286134"/>
    </source>
</evidence>
<feature type="compositionally biased region" description="Basic and acidic residues" evidence="1">
    <location>
        <begin position="28"/>
        <end position="38"/>
    </location>
</feature>
<keyword evidence="3" id="KW-1185">Reference proteome</keyword>
<feature type="compositionally biased region" description="Basic and acidic residues" evidence="1">
    <location>
        <begin position="1"/>
        <end position="13"/>
    </location>
</feature>
<evidence type="ECO:0000256" key="1">
    <source>
        <dbReference type="SAM" id="MobiDB-lite"/>
    </source>
</evidence>
<protein>
    <submittedName>
        <fullName evidence="2">Uncharacterized protein</fullName>
    </submittedName>
</protein>
<name>A0A420H9V4_9PEZI</name>
<sequence length="358" mass="41494">MSHQEEFSRDHDNHTKRRQALLPLSHTTRGDHENTNKNIDDMDIVDLREYTDWFMNHNSDVNLRFDSAETLNEAVNRQPETYSSNSSASITVAKKKKYRNAIVNPREEVEALTKERDNLRLSLDRLTIQDDWDSDVVYLNQGNQRIKKSSRFIINLTVQTYGQLTHTTVSEPAVITENSSNGSGSYKPPDRMEVFDGRNRDKHDDWVDKFLGQIRTHGNWFSNEDRKLTSLMGHLTCASYNLLKILCDERARAKLTHGRTLSGTLAELDSAFRAYDTRHDAKTKLETLRMDNSESFGDFFAKFQVQTNRLDYHDEDKIDGRFASKLISGRKDTYEELISQCFTLDLELKMYEAKKTTS</sequence>
<feature type="region of interest" description="Disordered" evidence="1">
    <location>
        <begin position="1"/>
        <end position="38"/>
    </location>
</feature>
<dbReference type="EMBL" id="MCFK01009952">
    <property type="protein sequence ID" value="RKF54216.1"/>
    <property type="molecule type" value="Genomic_DNA"/>
</dbReference>
<dbReference type="Proteomes" id="UP000286134">
    <property type="component" value="Unassembled WGS sequence"/>
</dbReference>
<reference evidence="2 3" key="1">
    <citation type="journal article" date="2018" name="BMC Genomics">
        <title>Comparative genome analyses reveal sequence features reflecting distinct modes of host-adaptation between dicot and monocot powdery mildew.</title>
        <authorList>
            <person name="Wu Y."/>
            <person name="Ma X."/>
            <person name="Pan Z."/>
            <person name="Kale S.D."/>
            <person name="Song Y."/>
            <person name="King H."/>
            <person name="Zhang Q."/>
            <person name="Presley C."/>
            <person name="Deng X."/>
            <person name="Wei C.I."/>
            <person name="Xiao S."/>
        </authorList>
    </citation>
    <scope>NUCLEOTIDE SEQUENCE [LARGE SCALE GENOMIC DNA]</scope>
    <source>
        <strain evidence="2">UMSG2</strain>
    </source>
</reference>